<protein>
    <submittedName>
        <fullName evidence="1">Uncharacterized protein</fullName>
    </submittedName>
</protein>
<dbReference type="RefSeq" id="WP_212010500.1">
    <property type="nucleotide sequence ID" value="NZ_JAAFYZ010000059.1"/>
</dbReference>
<dbReference type="Proteomes" id="UP000730482">
    <property type="component" value="Unassembled WGS sequence"/>
</dbReference>
<reference evidence="1 2" key="1">
    <citation type="submission" date="2020-02" db="EMBL/GenBank/DDBJ databases">
        <title>Acidophilic actinobacteria isolated from forest soil.</title>
        <authorList>
            <person name="Golinska P."/>
        </authorList>
    </citation>
    <scope>NUCLEOTIDE SEQUENCE [LARGE SCALE GENOMIC DNA]</scope>
    <source>
        <strain evidence="1 2">NL8</strain>
    </source>
</reference>
<dbReference type="EMBL" id="JAAFYZ010000059">
    <property type="protein sequence ID" value="MBS2548922.1"/>
    <property type="molecule type" value="Genomic_DNA"/>
</dbReference>
<name>A0ABS5KSA1_9ACTN</name>
<keyword evidence="2" id="KW-1185">Reference proteome</keyword>
<dbReference type="Gene3D" id="1.20.1590.10">
    <property type="entry name" value="YP_001051499.1 domain like"/>
    <property type="match status" value="1"/>
</dbReference>
<gene>
    <name evidence="1" type="ORF">KGQ19_18820</name>
</gene>
<evidence type="ECO:0000313" key="1">
    <source>
        <dbReference type="EMBL" id="MBS2548922.1"/>
    </source>
</evidence>
<accession>A0ABS5KSA1</accession>
<organism evidence="1 2">
    <name type="scientific">Catenulispora pinistramenti</name>
    <dbReference type="NCBI Taxonomy" id="2705254"/>
    <lineage>
        <taxon>Bacteria</taxon>
        <taxon>Bacillati</taxon>
        <taxon>Actinomycetota</taxon>
        <taxon>Actinomycetes</taxon>
        <taxon>Catenulisporales</taxon>
        <taxon>Catenulisporaceae</taxon>
        <taxon>Catenulispora</taxon>
    </lineage>
</organism>
<comment type="caution">
    <text evidence="1">The sequence shown here is derived from an EMBL/GenBank/DDBJ whole genome shotgun (WGS) entry which is preliminary data.</text>
</comment>
<proteinExistence type="predicted"/>
<dbReference type="InterPro" id="IPR023381">
    <property type="entry name" value="YP001051499.1-like_dom_sf"/>
</dbReference>
<evidence type="ECO:0000313" key="2">
    <source>
        <dbReference type="Proteomes" id="UP000730482"/>
    </source>
</evidence>
<sequence length="213" mass="23179">MVGINDILAEQQKLLEVIEAQDAKINPALERLSANGSREQSALFAAACAERAVGILFWVAANEGRQADLDFYRKALEQVWGQPVEGDRDRVSPDDVYARHDLARGPESDGGRAGGLAQTAALALRSVLAYGQTGDFAHIRQVAAQLRNDASGLAHRTSTDGLATVEIDRQVSEIETILRDGATTDLAARLREQAQAVGREWLDLAVRYYRTGH</sequence>